<feature type="coiled-coil region" evidence="1">
    <location>
        <begin position="314"/>
        <end position="362"/>
    </location>
</feature>
<name>A0AAD3XLV0_NEPGR</name>
<evidence type="ECO:0000256" key="1">
    <source>
        <dbReference type="SAM" id="Coils"/>
    </source>
</evidence>
<feature type="compositionally biased region" description="Basic and acidic residues" evidence="2">
    <location>
        <begin position="282"/>
        <end position="294"/>
    </location>
</feature>
<evidence type="ECO:0000313" key="3">
    <source>
        <dbReference type="EMBL" id="GMH09135.1"/>
    </source>
</evidence>
<organism evidence="3 4">
    <name type="scientific">Nepenthes gracilis</name>
    <name type="common">Slender pitcher plant</name>
    <dbReference type="NCBI Taxonomy" id="150966"/>
    <lineage>
        <taxon>Eukaryota</taxon>
        <taxon>Viridiplantae</taxon>
        <taxon>Streptophyta</taxon>
        <taxon>Embryophyta</taxon>
        <taxon>Tracheophyta</taxon>
        <taxon>Spermatophyta</taxon>
        <taxon>Magnoliopsida</taxon>
        <taxon>eudicotyledons</taxon>
        <taxon>Gunneridae</taxon>
        <taxon>Pentapetalae</taxon>
        <taxon>Caryophyllales</taxon>
        <taxon>Nepenthaceae</taxon>
        <taxon>Nepenthes</taxon>
    </lineage>
</organism>
<evidence type="ECO:0000256" key="2">
    <source>
        <dbReference type="SAM" id="MobiDB-lite"/>
    </source>
</evidence>
<protein>
    <submittedName>
        <fullName evidence="3">Uncharacterized protein</fullName>
    </submittedName>
</protein>
<accession>A0AAD3XLV0</accession>
<dbReference type="Proteomes" id="UP001279734">
    <property type="component" value="Unassembled WGS sequence"/>
</dbReference>
<feature type="region of interest" description="Disordered" evidence="2">
    <location>
        <begin position="282"/>
        <end position="308"/>
    </location>
</feature>
<dbReference type="AlphaFoldDB" id="A0AAD3XLV0"/>
<proteinExistence type="predicted"/>
<comment type="caution">
    <text evidence="3">The sequence shown here is derived from an EMBL/GenBank/DDBJ whole genome shotgun (WGS) entry which is preliminary data.</text>
</comment>
<dbReference type="PANTHER" id="PTHR34462:SF1">
    <property type="entry name" value="OS05G0587400 PROTEIN"/>
    <property type="match status" value="1"/>
</dbReference>
<reference evidence="3" key="1">
    <citation type="submission" date="2023-05" db="EMBL/GenBank/DDBJ databases">
        <title>Nepenthes gracilis genome sequencing.</title>
        <authorList>
            <person name="Fukushima K."/>
        </authorList>
    </citation>
    <scope>NUCLEOTIDE SEQUENCE</scope>
    <source>
        <strain evidence="3">SING2019-196</strain>
    </source>
</reference>
<dbReference type="EMBL" id="BSYO01000008">
    <property type="protein sequence ID" value="GMH09135.1"/>
    <property type="molecule type" value="Genomic_DNA"/>
</dbReference>
<gene>
    <name evidence="3" type="ORF">Nepgr_010975</name>
</gene>
<keyword evidence="1" id="KW-0175">Coiled coil</keyword>
<sequence>MYNPAVIKASTYAENQRRIQCGFACHGPISDSAIAMKPRNNVGARGQKSKNFKGEGPNWMLIAGGALLSTLSIRLGYKLKQALEAKQPENSTLNGSGKSANRQRLGNCHQHSNMYTFGPEEYSCFNCTSGAECMAEAKNPSNARTLAEPDSTLPLVAISLAEHKRENGMVWAPSPERLEQPSKSFNHSTCSDSPCVSESGSDIFSKREVMQKLRQQLRRRDDMILEIQDQIVEMQNALSAQVSHSNHLQSQLDATNRLLFDSEREGQRLMKALADHCVEHAEPNKHSEPSEGRNGHANGYLVDGEGKFEIPGKSRADRERIEMLKEEIEELKEVIRGKEYLVQSYKEQKTELSFKIKELQQRLDSQLPNIL</sequence>
<keyword evidence="4" id="KW-1185">Reference proteome</keyword>
<evidence type="ECO:0000313" key="4">
    <source>
        <dbReference type="Proteomes" id="UP001279734"/>
    </source>
</evidence>
<dbReference type="PANTHER" id="PTHR34462">
    <property type="entry name" value="OS05G0587400 PROTEIN"/>
    <property type="match status" value="1"/>
</dbReference>